<dbReference type="Pfam" id="PF20415">
    <property type="entry name" value="DUF6699"/>
    <property type="match status" value="1"/>
</dbReference>
<proteinExistence type="predicted"/>
<dbReference type="InterPro" id="IPR046522">
    <property type="entry name" value="DUF6699"/>
</dbReference>
<feature type="region of interest" description="Disordered" evidence="1">
    <location>
        <begin position="48"/>
        <end position="85"/>
    </location>
</feature>
<dbReference type="InterPro" id="IPR037883">
    <property type="entry name" value="Knr4/Smi1-like_sf"/>
</dbReference>
<keyword evidence="2" id="KW-0472">Membrane</keyword>
<keyword evidence="2" id="KW-0812">Transmembrane</keyword>
<keyword evidence="5" id="KW-1185">Reference proteome</keyword>
<evidence type="ECO:0000259" key="3">
    <source>
        <dbReference type="SMART" id="SM00860"/>
    </source>
</evidence>
<dbReference type="STRING" id="181874.A0A409YKE5"/>
<feature type="region of interest" description="Disordered" evidence="1">
    <location>
        <begin position="1030"/>
        <end position="1073"/>
    </location>
</feature>
<evidence type="ECO:0000256" key="2">
    <source>
        <dbReference type="SAM" id="Phobius"/>
    </source>
</evidence>
<sequence>MGRETGVAILGGTGGYESRSSCYLGFNLLIVFAFCTVYFVKDTPMTSRRATPNTPFIPPLSSPNISPHPSPGGGQGGNSPNWTIPPSTTGGYPVYPAASPYVNTTPFVPQISPMLSPGVIPSLPHQQQSQRPGHSSRVSEDYTGYPPGGPPMFSPMVSAGPHPSPMMPPNPNPYAPWPAYHHPASAPATYAGFATPWSHPMAPLPSTATPWGPLPGLPPQAAPFTPYVAPPPTLPTQAPPGAPNGWIGMQPTYSGDPWFPSQPAARPEPPAALNDKMDRFAEGLHYGPVLEPFLVKIVKANLKINPLIQVYDENSGDDSPHLKWNMLYPTSTIQRSTDPTHVSWFKGRDEPATFPRVSSLRVVSEIMPWVIEVRAKEKDRGVTCGDVIEAIGYDLNKRTQKEDFHIYSGAEQRELTNAYHWNRSRNHGAPGGQLGSGMKRLDFLRSRTIFGGLDMNERTVKRICGEVLPCTFVLKCSPAMATSQREQEERELRMKAGVNSRSRANSVNTRITIEGPNSNRRTVGKGQVFSSTHEAFSLPTSSPVFASHPDAFNPDVLATPDPESARSPGQYTYPPQGTGAYGYIPSNNGFPSRQTSASLLPTHLDPLHTPFPPHLNYPPLPKTWARIRAWLSREYPELGDTLNYGILPQDLADIESHFGFSLPPVVRESYLCVDGQEAESAAGCSEGLFFGLTLLPLETVLEEWRFWREVDNDPRTGANGRLRQVMQSIPPGWVRREYSQRGWIPLIADKAGNYIGIDLNPAEGGSVGQVIVFGRDFDTKVVLWKGDGPAGWAKWLASFVEELESGDGFEIGHGDTSEGSEDDLGYESYFYDGSGRGQGDGGGDTGSGGGLRYTNEYRGWNVLEAWADRSMRKWHQAGVISDQMLSPSEEINKKVLLFHTRGLVYFLISSCLRFQPEETLDVDIAEVAQQGTGSEIPIPVLNISSDHITSPSVAVKRHPRTDSKSQPLPPTHTPGLSLSKVPAPRPVDLPTAHDIAPMSTMPDAGDLSLDDDLEAGRNVPSEDIVLAAGIRRNGKHNRRDGTDASHSALLETPCSTPPPTARSPPSSSNMAPIIPDLLTDRTSVSDEVPLVEADQLTPTKASRSQALQPSVLDESLEVEEELPQPVASVKLVGGGGQSGVSASPVEANFILSEVEDTESTTPAGPDTGAEPATINPTSEQQAHKKSKSSLSNLKRISQLGGNRKKASISSMKDAVDPSPIK</sequence>
<evidence type="ECO:0000256" key="1">
    <source>
        <dbReference type="SAM" id="MobiDB-lite"/>
    </source>
</evidence>
<feature type="region of interest" description="Disordered" evidence="1">
    <location>
        <begin position="118"/>
        <end position="157"/>
    </location>
</feature>
<dbReference type="GO" id="GO:0070880">
    <property type="term" value="P:fungal-type cell wall beta-glucan biosynthetic process"/>
    <property type="evidence" value="ECO:0007669"/>
    <property type="project" value="TreeGrafter"/>
</dbReference>
<evidence type="ECO:0000313" key="5">
    <source>
        <dbReference type="Proteomes" id="UP000284842"/>
    </source>
</evidence>
<name>A0A409YKE5_9AGAR</name>
<dbReference type="Proteomes" id="UP000284842">
    <property type="component" value="Unassembled WGS sequence"/>
</dbReference>
<dbReference type="PANTHER" id="PTHR47432:SF1">
    <property type="entry name" value="CELL WALL ASSEMBLY REGULATOR SMI1"/>
    <property type="match status" value="1"/>
</dbReference>
<dbReference type="PANTHER" id="PTHR47432">
    <property type="entry name" value="CELL WALL ASSEMBLY REGULATOR SMI1"/>
    <property type="match status" value="1"/>
</dbReference>
<organism evidence="4 5">
    <name type="scientific">Panaeolus cyanescens</name>
    <dbReference type="NCBI Taxonomy" id="181874"/>
    <lineage>
        <taxon>Eukaryota</taxon>
        <taxon>Fungi</taxon>
        <taxon>Dikarya</taxon>
        <taxon>Basidiomycota</taxon>
        <taxon>Agaricomycotina</taxon>
        <taxon>Agaricomycetes</taxon>
        <taxon>Agaricomycetidae</taxon>
        <taxon>Agaricales</taxon>
        <taxon>Agaricineae</taxon>
        <taxon>Galeropsidaceae</taxon>
        <taxon>Panaeolus</taxon>
    </lineage>
</organism>
<dbReference type="SUPFAM" id="SSF160631">
    <property type="entry name" value="SMI1/KNR4-like"/>
    <property type="match status" value="1"/>
</dbReference>
<keyword evidence="2" id="KW-1133">Transmembrane helix</keyword>
<evidence type="ECO:0000313" key="4">
    <source>
        <dbReference type="EMBL" id="PPR03527.1"/>
    </source>
</evidence>
<gene>
    <name evidence="4" type="ORF">CVT24_007013</name>
</gene>
<dbReference type="InterPro" id="IPR051873">
    <property type="entry name" value="KNR4/SMI1_regulator"/>
</dbReference>
<dbReference type="OrthoDB" id="2305498at2759"/>
<reference evidence="4 5" key="1">
    <citation type="journal article" date="2018" name="Evol. Lett.">
        <title>Horizontal gene cluster transfer increased hallucinogenic mushroom diversity.</title>
        <authorList>
            <person name="Reynolds H.T."/>
            <person name="Vijayakumar V."/>
            <person name="Gluck-Thaler E."/>
            <person name="Korotkin H.B."/>
            <person name="Matheny P.B."/>
            <person name="Slot J.C."/>
        </authorList>
    </citation>
    <scope>NUCLEOTIDE SEQUENCE [LARGE SCALE GENOMIC DNA]</scope>
    <source>
        <strain evidence="4 5">2629</strain>
    </source>
</reference>
<feature type="domain" description="Knr4/Smi1-like" evidence="3">
    <location>
        <begin position="645"/>
        <end position="869"/>
    </location>
</feature>
<feature type="region of interest" description="Disordered" evidence="1">
    <location>
        <begin position="952"/>
        <end position="986"/>
    </location>
</feature>
<feature type="compositionally biased region" description="Polar residues" evidence="1">
    <location>
        <begin position="124"/>
        <end position="133"/>
    </location>
</feature>
<dbReference type="Pfam" id="PF09346">
    <property type="entry name" value="SMI1_KNR4"/>
    <property type="match status" value="1"/>
</dbReference>
<feature type="compositionally biased region" description="Pro residues" evidence="1">
    <location>
        <begin position="55"/>
        <end position="70"/>
    </location>
</feature>
<dbReference type="AlphaFoldDB" id="A0A409YKE5"/>
<comment type="caution">
    <text evidence="4">The sequence shown here is derived from an EMBL/GenBank/DDBJ whole genome shotgun (WGS) entry which is preliminary data.</text>
</comment>
<dbReference type="EMBL" id="NHTK01001058">
    <property type="protein sequence ID" value="PPR03527.1"/>
    <property type="molecule type" value="Genomic_DNA"/>
</dbReference>
<dbReference type="InParanoid" id="A0A409YKE5"/>
<feature type="transmembrane region" description="Helical" evidence="2">
    <location>
        <begin position="21"/>
        <end position="40"/>
    </location>
</feature>
<dbReference type="InterPro" id="IPR018958">
    <property type="entry name" value="Knr4/Smi1-like_dom"/>
</dbReference>
<accession>A0A409YKE5</accession>
<dbReference type="GO" id="GO:0043332">
    <property type="term" value="C:mating projection tip"/>
    <property type="evidence" value="ECO:0007669"/>
    <property type="project" value="TreeGrafter"/>
</dbReference>
<feature type="region of interest" description="Disordered" evidence="1">
    <location>
        <begin position="1147"/>
        <end position="1221"/>
    </location>
</feature>
<protein>
    <recommendedName>
        <fullName evidence="3">Knr4/Smi1-like domain-containing protein</fullName>
    </recommendedName>
</protein>
<dbReference type="SMART" id="SM00860">
    <property type="entry name" value="SMI1_KNR4"/>
    <property type="match status" value="1"/>
</dbReference>